<name>A0A098S771_9BACT</name>
<organism evidence="2 3">
    <name type="scientific">Phaeodactylibacter xiamenensis</name>
    <dbReference type="NCBI Taxonomy" id="1524460"/>
    <lineage>
        <taxon>Bacteria</taxon>
        <taxon>Pseudomonadati</taxon>
        <taxon>Bacteroidota</taxon>
        <taxon>Saprospiria</taxon>
        <taxon>Saprospirales</taxon>
        <taxon>Haliscomenobacteraceae</taxon>
        <taxon>Phaeodactylibacter</taxon>
    </lineage>
</organism>
<feature type="transmembrane region" description="Helical" evidence="1">
    <location>
        <begin position="12"/>
        <end position="36"/>
    </location>
</feature>
<accession>A0A098S771</accession>
<keyword evidence="1" id="KW-1133">Transmembrane helix</keyword>
<dbReference type="AlphaFoldDB" id="A0A098S771"/>
<comment type="caution">
    <text evidence="2">The sequence shown here is derived from an EMBL/GenBank/DDBJ whole genome shotgun (WGS) entry which is preliminary data.</text>
</comment>
<feature type="transmembrane region" description="Helical" evidence="1">
    <location>
        <begin position="86"/>
        <end position="105"/>
    </location>
</feature>
<feature type="transmembrane region" description="Helical" evidence="1">
    <location>
        <begin position="56"/>
        <end position="74"/>
    </location>
</feature>
<keyword evidence="1" id="KW-0812">Transmembrane</keyword>
<dbReference type="Proteomes" id="UP000029736">
    <property type="component" value="Unassembled WGS sequence"/>
</dbReference>
<evidence type="ECO:0000313" key="2">
    <source>
        <dbReference type="EMBL" id="KGE86952.1"/>
    </source>
</evidence>
<evidence type="ECO:0000256" key="1">
    <source>
        <dbReference type="SAM" id="Phobius"/>
    </source>
</evidence>
<dbReference type="PROSITE" id="PS51257">
    <property type="entry name" value="PROKAR_LIPOPROTEIN"/>
    <property type="match status" value="1"/>
</dbReference>
<dbReference type="RefSeq" id="WP_044223545.1">
    <property type="nucleotide sequence ID" value="NZ_JBKAGJ010000008.1"/>
</dbReference>
<gene>
    <name evidence="2" type="ORF">IX84_18080</name>
</gene>
<keyword evidence="1" id="KW-0472">Membrane</keyword>
<reference evidence="2 3" key="1">
    <citation type="journal article" date="2014" name="Int. J. Syst. Evol. Microbiol.">
        <title>Phaeodactylibacter xiamenensis gen. nov., sp. nov., a member of the family Saprospiraceae isolated from the marine alga Phaeodactylum tricornutum.</title>
        <authorList>
            <person name="Chen Z.Jr."/>
            <person name="Lei X."/>
            <person name="Lai Q."/>
            <person name="Li Y."/>
            <person name="Zhang B."/>
            <person name="Zhang J."/>
            <person name="Zhang H."/>
            <person name="Yang L."/>
            <person name="Zheng W."/>
            <person name="Tian Y."/>
            <person name="Yu Z."/>
            <person name="Xu H.Jr."/>
            <person name="Zheng T."/>
        </authorList>
    </citation>
    <scope>NUCLEOTIDE SEQUENCE [LARGE SCALE GENOMIC DNA]</scope>
    <source>
        <strain evidence="2 3">KD52</strain>
    </source>
</reference>
<sequence length="122" mass="14020">MKRTLMTVDALMQFLLMVSCLIYPFTLFAAFFLGIWQLSSSLLKGLIMQSWIHIQYFLAAAMYCVLLIAAAKFGDQLWLSEWSGEMYLWIVLAVPPLIGAVWYFLRSIQDLVSLNEAPSEWV</sequence>
<protein>
    <submittedName>
        <fullName evidence="2">Uncharacterized protein</fullName>
    </submittedName>
</protein>
<keyword evidence="3" id="KW-1185">Reference proteome</keyword>
<evidence type="ECO:0000313" key="3">
    <source>
        <dbReference type="Proteomes" id="UP000029736"/>
    </source>
</evidence>
<dbReference type="EMBL" id="JPOS01000039">
    <property type="protein sequence ID" value="KGE86952.1"/>
    <property type="molecule type" value="Genomic_DNA"/>
</dbReference>
<proteinExistence type="predicted"/>